<organism evidence="3 4">
    <name type="scientific">Asanoa hainanensis</name>
    <dbReference type="NCBI Taxonomy" id="560556"/>
    <lineage>
        <taxon>Bacteria</taxon>
        <taxon>Bacillati</taxon>
        <taxon>Actinomycetota</taxon>
        <taxon>Actinomycetes</taxon>
        <taxon>Micromonosporales</taxon>
        <taxon>Micromonosporaceae</taxon>
        <taxon>Asanoa</taxon>
    </lineage>
</organism>
<dbReference type="EMBL" id="FZPH01000032">
    <property type="protein sequence ID" value="SNT66092.1"/>
    <property type="molecule type" value="Genomic_DNA"/>
</dbReference>
<dbReference type="RefSeq" id="WP_245871458.1">
    <property type="nucleotide sequence ID" value="NZ_FZPH01000032.1"/>
</dbReference>
<evidence type="ECO:0000256" key="2">
    <source>
        <dbReference type="SAM" id="Phobius"/>
    </source>
</evidence>
<feature type="transmembrane region" description="Helical" evidence="2">
    <location>
        <begin position="240"/>
        <end position="261"/>
    </location>
</feature>
<evidence type="ECO:0000256" key="1">
    <source>
        <dbReference type="SAM" id="MobiDB-lite"/>
    </source>
</evidence>
<keyword evidence="4" id="KW-1185">Reference proteome</keyword>
<dbReference type="AlphaFoldDB" id="A0A239PGJ8"/>
<feature type="compositionally biased region" description="Pro residues" evidence="1">
    <location>
        <begin position="17"/>
        <end position="34"/>
    </location>
</feature>
<keyword evidence="2" id="KW-1133">Transmembrane helix</keyword>
<gene>
    <name evidence="3" type="ORF">SAMN05421812_13220</name>
</gene>
<feature type="transmembrane region" description="Helical" evidence="2">
    <location>
        <begin position="175"/>
        <end position="197"/>
    </location>
</feature>
<evidence type="ECO:0000313" key="4">
    <source>
        <dbReference type="Proteomes" id="UP000198362"/>
    </source>
</evidence>
<protein>
    <submittedName>
        <fullName evidence="3">Uncharacterized protein</fullName>
    </submittedName>
</protein>
<feature type="region of interest" description="Disordered" evidence="1">
    <location>
        <begin position="1"/>
        <end position="53"/>
    </location>
</feature>
<feature type="compositionally biased region" description="Polar residues" evidence="1">
    <location>
        <begin position="1"/>
        <end position="11"/>
    </location>
</feature>
<name>A0A239PGJ8_9ACTN</name>
<reference evidence="3 4" key="1">
    <citation type="submission" date="2017-06" db="EMBL/GenBank/DDBJ databases">
        <authorList>
            <person name="Kim H.J."/>
            <person name="Triplett B.A."/>
        </authorList>
    </citation>
    <scope>NUCLEOTIDE SEQUENCE [LARGE SCALE GENOMIC DNA]</scope>
    <source>
        <strain evidence="3 4">CGMCC 4.5593</strain>
    </source>
</reference>
<keyword evidence="2" id="KW-0472">Membrane</keyword>
<sequence>MTTDQPTNGTPYSVPDQPVPTPLPANPHPNPVPQQPSYGHAQRADDTDPGTAWSDYCAAAQRLDAVRRGAATAAGEQAQTTRAAREELSAVRARLVPQQARLREAGVPDVDLHPTQADAEAAGRAIAGDPAGVLTALHQARSTADRADAALLGVPGAALGVTGPRTPVTSWVRNMLVYGPFAGAVLVVQIALLVTAHGTPMTIYALGCGLALPLVALGFAWVTIGAAFPAPTGCKVDRTLPIGAATCFAPILITLIGQAVLAVT</sequence>
<dbReference type="Proteomes" id="UP000198362">
    <property type="component" value="Unassembled WGS sequence"/>
</dbReference>
<keyword evidence="2" id="KW-0812">Transmembrane</keyword>
<feature type="transmembrane region" description="Helical" evidence="2">
    <location>
        <begin position="203"/>
        <end position="228"/>
    </location>
</feature>
<evidence type="ECO:0000313" key="3">
    <source>
        <dbReference type="EMBL" id="SNT66092.1"/>
    </source>
</evidence>
<accession>A0A239PGJ8</accession>
<proteinExistence type="predicted"/>